<reference evidence="2 3" key="1">
    <citation type="journal article" date="2023" name="Microorganisms">
        <title>Thiorhodovibrio frisius and Trv. litoralis spp. nov., Two Novel Members from a Clade of Fastidious Purple Sulfur Bacteria That Exhibit Unique Red-Shifted Light-Harvesting Capabilities.</title>
        <authorList>
            <person name="Methner A."/>
            <person name="Kuzyk S.B."/>
            <person name="Petersen J."/>
            <person name="Bauer S."/>
            <person name="Brinkmann H."/>
            <person name="Sichau K."/>
            <person name="Wanner G."/>
            <person name="Wolf J."/>
            <person name="Neumann-Schaal M."/>
            <person name="Henke P."/>
            <person name="Tank M."/>
            <person name="Sproer C."/>
            <person name="Bunk B."/>
            <person name="Overmann J."/>
        </authorList>
    </citation>
    <scope>NUCLEOTIDE SEQUENCE [LARGE SCALE GENOMIC DNA]</scope>
    <source>
        <strain evidence="2 3">DSM 6702</strain>
    </source>
</reference>
<dbReference type="Proteomes" id="UP001432180">
    <property type="component" value="Chromosome"/>
</dbReference>
<gene>
    <name evidence="2" type="ORF">Thiowin_03204</name>
</gene>
<protein>
    <recommendedName>
        <fullName evidence="4">Cell envelope biogenesis protein TolA</fullName>
    </recommendedName>
</protein>
<name>A0ABZ0SEU4_9GAMM</name>
<evidence type="ECO:0000313" key="3">
    <source>
        <dbReference type="Proteomes" id="UP001432180"/>
    </source>
</evidence>
<evidence type="ECO:0000313" key="2">
    <source>
        <dbReference type="EMBL" id="WPL18145.1"/>
    </source>
</evidence>
<feature type="signal peptide" evidence="1">
    <location>
        <begin position="1"/>
        <end position="23"/>
    </location>
</feature>
<dbReference type="EMBL" id="CP121472">
    <property type="protein sequence ID" value="WPL18145.1"/>
    <property type="molecule type" value="Genomic_DNA"/>
</dbReference>
<sequence length="146" mass="15707">MKTLNTTAIAAAIGLVFSAGALAQSLPKSEYKAEEDRIADTYKLDKAKCDSHSGNKKDVCIAEAKGNEEIAKAELEARAEPSAKHHYDVLLAKADAEYAVAKEKCDDQAGDARDVCVTEAKAVETRAKAEAEMEMKTWKANQSASK</sequence>
<keyword evidence="3" id="KW-1185">Reference proteome</keyword>
<accession>A0ABZ0SEU4</accession>
<organism evidence="2 3">
    <name type="scientific">Thiorhodovibrio winogradskyi</name>
    <dbReference type="NCBI Taxonomy" id="77007"/>
    <lineage>
        <taxon>Bacteria</taxon>
        <taxon>Pseudomonadati</taxon>
        <taxon>Pseudomonadota</taxon>
        <taxon>Gammaproteobacteria</taxon>
        <taxon>Chromatiales</taxon>
        <taxon>Chromatiaceae</taxon>
        <taxon>Thiorhodovibrio</taxon>
    </lineage>
</organism>
<evidence type="ECO:0000256" key="1">
    <source>
        <dbReference type="SAM" id="SignalP"/>
    </source>
</evidence>
<keyword evidence="1" id="KW-0732">Signal</keyword>
<dbReference type="RefSeq" id="WP_328983926.1">
    <property type="nucleotide sequence ID" value="NZ_CP121472.1"/>
</dbReference>
<evidence type="ECO:0008006" key="4">
    <source>
        <dbReference type="Google" id="ProtNLM"/>
    </source>
</evidence>
<feature type="chain" id="PRO_5045741583" description="Cell envelope biogenesis protein TolA" evidence="1">
    <location>
        <begin position="24"/>
        <end position="146"/>
    </location>
</feature>
<proteinExistence type="predicted"/>